<dbReference type="EMBL" id="AFPU01000001">
    <property type="protein sequence ID" value="EGP94118.1"/>
    <property type="molecule type" value="Genomic_DNA"/>
</dbReference>
<dbReference type="RefSeq" id="WP_007551027.1">
    <property type="nucleotide sequence ID" value="NZ_AFPU01000001.1"/>
</dbReference>
<dbReference type="STRING" id="1001994.MY1_1362"/>
<accession>F9CYF6</accession>
<gene>
    <name evidence="1" type="ORF">MY1_1362</name>
</gene>
<organism evidence="1 2">
    <name type="scientific">Nitrosarchaeum koreense MY1</name>
    <dbReference type="NCBI Taxonomy" id="1001994"/>
    <lineage>
        <taxon>Archaea</taxon>
        <taxon>Nitrososphaerota</taxon>
        <taxon>Nitrososphaeria</taxon>
        <taxon>Nitrosopumilales</taxon>
        <taxon>Nitrosopumilaceae</taxon>
        <taxon>Nitrosarchaeum</taxon>
    </lineage>
</organism>
<keyword evidence="2" id="KW-1185">Reference proteome</keyword>
<evidence type="ECO:0000313" key="1">
    <source>
        <dbReference type="EMBL" id="EGP94118.1"/>
    </source>
</evidence>
<dbReference type="Proteomes" id="UP000004440">
    <property type="component" value="Unassembled WGS sequence"/>
</dbReference>
<evidence type="ECO:0000313" key="2">
    <source>
        <dbReference type="Proteomes" id="UP000004440"/>
    </source>
</evidence>
<protein>
    <submittedName>
        <fullName evidence="1">Uncharacterized protein</fullName>
    </submittedName>
</protein>
<name>F9CYF6_9ARCH</name>
<reference evidence="1 2" key="1">
    <citation type="journal article" date="2011" name="J. Bacteriol.">
        <title>Genome Sequence of an Ammonia-Oxidizing Soil Archaeon, "Candidatus Nitrosoarchaeum koreensis" MY1.</title>
        <authorList>
            <person name="Kim B.K."/>
            <person name="Jung M.Y."/>
            <person name="Yu D.S."/>
            <person name="Park S.J."/>
            <person name="Oh T.K."/>
            <person name="Rhee S.K."/>
            <person name="Kim J.F."/>
        </authorList>
    </citation>
    <scope>NUCLEOTIDE SEQUENCE [LARGE SCALE GENOMIC DNA]</scope>
    <source>
        <strain evidence="1 2">MY1</strain>
    </source>
</reference>
<proteinExistence type="predicted"/>
<sequence>MEQTNMTDQKIPWVLVSSFKDATNMHDLEKITPLISELIDDWHANGKIMWSGAFSDNKTSMAVFEGTAQEAKIFYEKYGKICSGILDYHMLQWDAMPLLSILSH</sequence>
<dbReference type="AlphaFoldDB" id="F9CYF6"/>
<comment type="caution">
    <text evidence="1">The sequence shown here is derived from an EMBL/GenBank/DDBJ whole genome shotgun (WGS) entry which is preliminary data.</text>
</comment>